<dbReference type="EMBL" id="MT141549">
    <property type="protein sequence ID" value="QJA66101.1"/>
    <property type="molecule type" value="Genomic_DNA"/>
</dbReference>
<evidence type="ECO:0000313" key="1">
    <source>
        <dbReference type="EMBL" id="QJA45694.1"/>
    </source>
</evidence>
<sequence length="92" mass="9999">MEDVSKSVAMSSLVIRGLSLEIRPAGESFECECCGNETLSKERFHFEAHAGEAHVCSSVLCGGCAEHALESMQRSGFARSASLPRDRRVSHE</sequence>
<gene>
    <name evidence="4" type="ORF">MM415A00138_0041</name>
    <name evidence="2" type="ORF">MM415B00361_0021</name>
    <name evidence="1" type="ORF">TM448A00273_0020</name>
    <name evidence="3" type="ORF">TM448B00155_0038</name>
</gene>
<proteinExistence type="predicted"/>
<evidence type="ECO:0000313" key="2">
    <source>
        <dbReference type="EMBL" id="QJA66101.1"/>
    </source>
</evidence>
<dbReference type="EMBL" id="MT144593">
    <property type="protein sequence ID" value="QJH93922.1"/>
    <property type="molecule type" value="Genomic_DNA"/>
</dbReference>
<dbReference type="EMBL" id="MT143995">
    <property type="protein sequence ID" value="QJA45694.1"/>
    <property type="molecule type" value="Genomic_DNA"/>
</dbReference>
<accession>A0A6H1ZDR4</accession>
<reference evidence="1" key="1">
    <citation type="submission" date="2020-03" db="EMBL/GenBank/DDBJ databases">
        <title>The deep terrestrial virosphere.</title>
        <authorList>
            <person name="Holmfeldt K."/>
            <person name="Nilsson E."/>
            <person name="Simone D."/>
            <person name="Lopez-Fernandez M."/>
            <person name="Wu X."/>
            <person name="de Brujin I."/>
            <person name="Lundin D."/>
            <person name="Andersson A."/>
            <person name="Bertilsson S."/>
            <person name="Dopson M."/>
        </authorList>
    </citation>
    <scope>NUCLEOTIDE SEQUENCE</scope>
    <source>
        <strain evidence="4">MM415A00138</strain>
        <strain evidence="2">MM415B00361</strain>
        <strain evidence="1">TM448A00273</strain>
        <strain evidence="3">TM448B00155</strain>
    </source>
</reference>
<organism evidence="1">
    <name type="scientific">viral metagenome</name>
    <dbReference type="NCBI Taxonomy" id="1070528"/>
    <lineage>
        <taxon>unclassified sequences</taxon>
        <taxon>metagenomes</taxon>
        <taxon>organismal metagenomes</taxon>
    </lineage>
</organism>
<protein>
    <submittedName>
        <fullName evidence="1">Uncharacterized protein</fullName>
    </submittedName>
</protein>
<evidence type="ECO:0000313" key="3">
    <source>
        <dbReference type="EMBL" id="QJH93922.1"/>
    </source>
</evidence>
<name>A0A6H1ZDR4_9ZZZZ</name>
<evidence type="ECO:0000313" key="4">
    <source>
        <dbReference type="EMBL" id="QJI05228.1"/>
    </source>
</evidence>
<dbReference type="AlphaFoldDB" id="A0A6H1ZDR4"/>
<dbReference type="EMBL" id="MT145196">
    <property type="protein sequence ID" value="QJI05228.1"/>
    <property type="molecule type" value="Genomic_DNA"/>
</dbReference>